<dbReference type="RefSeq" id="WP_117314486.1">
    <property type="nucleotide sequence ID" value="NZ_QQSW01000001.1"/>
</dbReference>
<dbReference type="Gene3D" id="1.25.40.10">
    <property type="entry name" value="Tetratricopeptide repeat domain"/>
    <property type="match status" value="1"/>
</dbReference>
<dbReference type="Gene3D" id="1.10.10.10">
    <property type="entry name" value="Winged helix-like DNA-binding domain superfamily/Winged helix DNA-binding domain"/>
    <property type="match status" value="1"/>
</dbReference>
<protein>
    <submittedName>
        <fullName evidence="1">TolB-like protein</fullName>
    </submittedName>
</protein>
<dbReference type="InterPro" id="IPR019734">
    <property type="entry name" value="TPR_rpt"/>
</dbReference>
<evidence type="ECO:0000313" key="1">
    <source>
        <dbReference type="EMBL" id="TCO77624.1"/>
    </source>
</evidence>
<dbReference type="EMBL" id="SLWX01000002">
    <property type="protein sequence ID" value="TCO77624.1"/>
    <property type="molecule type" value="Genomic_DNA"/>
</dbReference>
<organism evidence="1 2">
    <name type="scientific">Chromatocurvus halotolerans</name>
    <dbReference type="NCBI Taxonomy" id="1132028"/>
    <lineage>
        <taxon>Bacteria</taxon>
        <taxon>Pseudomonadati</taxon>
        <taxon>Pseudomonadota</taxon>
        <taxon>Gammaproteobacteria</taxon>
        <taxon>Cellvibrionales</taxon>
        <taxon>Halieaceae</taxon>
        <taxon>Chromatocurvus</taxon>
    </lineage>
</organism>
<dbReference type="SMART" id="SM00028">
    <property type="entry name" value="TPR"/>
    <property type="match status" value="3"/>
</dbReference>
<dbReference type="InterPro" id="IPR036388">
    <property type="entry name" value="WH-like_DNA-bd_sf"/>
</dbReference>
<dbReference type="SUPFAM" id="SSF46894">
    <property type="entry name" value="C-terminal effector domain of the bipartite response regulators"/>
    <property type="match status" value="1"/>
</dbReference>
<dbReference type="AlphaFoldDB" id="A0A4R2KUP6"/>
<name>A0A4R2KUP6_9GAMM</name>
<dbReference type="SUPFAM" id="SSF48452">
    <property type="entry name" value="TPR-like"/>
    <property type="match status" value="1"/>
</dbReference>
<reference evidence="1 2" key="1">
    <citation type="submission" date="2019-03" db="EMBL/GenBank/DDBJ databases">
        <title>Genomic Encyclopedia of Type Strains, Phase IV (KMG-IV): sequencing the most valuable type-strain genomes for metagenomic binning, comparative biology and taxonomic classification.</title>
        <authorList>
            <person name="Goeker M."/>
        </authorList>
    </citation>
    <scope>NUCLEOTIDE SEQUENCE [LARGE SCALE GENOMIC DNA]</scope>
    <source>
        <strain evidence="1 2">DSM 23344</strain>
    </source>
</reference>
<dbReference type="Proteomes" id="UP000294980">
    <property type="component" value="Unassembled WGS sequence"/>
</dbReference>
<proteinExistence type="predicted"/>
<dbReference type="InterPro" id="IPR051677">
    <property type="entry name" value="AfsR-DnrI-RedD_regulator"/>
</dbReference>
<dbReference type="GO" id="GO:0003677">
    <property type="term" value="F:DNA binding"/>
    <property type="evidence" value="ECO:0007669"/>
    <property type="project" value="InterPro"/>
</dbReference>
<dbReference type="Pfam" id="PF13181">
    <property type="entry name" value="TPR_8"/>
    <property type="match status" value="1"/>
</dbReference>
<accession>A0A4R2KUP6</accession>
<dbReference type="PANTHER" id="PTHR35807">
    <property type="entry name" value="TRANSCRIPTIONAL REGULATOR REDD-RELATED"/>
    <property type="match status" value="1"/>
</dbReference>
<evidence type="ECO:0000313" key="2">
    <source>
        <dbReference type="Proteomes" id="UP000294980"/>
    </source>
</evidence>
<dbReference type="OrthoDB" id="1971692at2"/>
<dbReference type="InterPro" id="IPR016032">
    <property type="entry name" value="Sig_transdc_resp-reg_C-effctor"/>
</dbReference>
<dbReference type="InterPro" id="IPR011990">
    <property type="entry name" value="TPR-like_helical_dom_sf"/>
</dbReference>
<sequence length="694" mass="76084">MALEETAPVERPLAISLFGDFAVLDAQGSDISISNRRGRALLVLLCLAPGNAIEREQISKLLWPGRFTQQARASLRQCLYDLNRQLQPFGSDILQVSHARVAIKPAKICTDLGTLEAALSGGDAHSAIRLLNETSGNTLAAGMAFGEPLEAWLAGRRLQIESRLRILADRLSSALNAAGDQRVAEELMTAWRMRENPTRRQKRVGVAVLSFAQHDEIGGEFYLAEGVVDELYAHLGRVSDIAVVGRTSVDALTGLGLMLPEFAERLNVAYLIEGMVRRTLSGVFITIQLIDGPSGREIWSDRLEGTVETFLNTRQVFSARIATNICRALGVSMTTGTQRRMTANREAYALYLQGRSLVQRSMSEGAVAKAVELLEQALQLDAGFAEAWTALAEAHVHTAVYTPCVERVARSEQAAICAQRALELDSSQGHALVLLGIHEWTRFNPGAALKYALEAYQLEPNNADVSVRLGSFLLYLGRTRAALPYIEAAIEQDPVYGRNYGMLCIAHLNLGNHDAALAAGRRMVDLGMPGLHLATVQAACGDHASAIETYYRTRLLMGSVITPPPGTGVISEETRDLYWTTAARGVCSGEPDARATYCQMLDMLHAAMADPYDPSIAWPAIWMGHASLVMKLYRERMHPANMPGLMSLWTDVEPIRQIRLHPEFISFAENIGLVTAWETYGWPDLMPGDPRLPQ</sequence>
<gene>
    <name evidence="1" type="ORF">EV688_10281</name>
</gene>
<dbReference type="GO" id="GO:0006355">
    <property type="term" value="P:regulation of DNA-templated transcription"/>
    <property type="evidence" value="ECO:0007669"/>
    <property type="project" value="InterPro"/>
</dbReference>
<comment type="caution">
    <text evidence="1">The sequence shown here is derived from an EMBL/GenBank/DDBJ whole genome shotgun (WGS) entry which is preliminary data.</text>
</comment>
<keyword evidence="2" id="KW-1185">Reference proteome</keyword>